<dbReference type="InterPro" id="IPR051541">
    <property type="entry name" value="PTS_SugarTrans_NitroReg"/>
</dbReference>
<dbReference type="InterPro" id="IPR016152">
    <property type="entry name" value="PTrfase/Anion_transptr"/>
</dbReference>
<evidence type="ECO:0000256" key="2">
    <source>
        <dbReference type="ARBA" id="ARBA00022448"/>
    </source>
</evidence>
<dbReference type="InterPro" id="IPR002178">
    <property type="entry name" value="PTS_EIIA_type-2_dom"/>
</dbReference>
<reference evidence="8 9" key="1">
    <citation type="submission" date="2017-02" db="EMBL/GenBank/DDBJ databases">
        <authorList>
            <person name="Peterson S.W."/>
        </authorList>
    </citation>
    <scope>NUCLEOTIDE SEQUENCE [LARGE SCALE GENOMIC DNA]</scope>
    <source>
        <strain evidence="8 9">42ea</strain>
    </source>
</reference>
<proteinExistence type="predicted"/>
<dbReference type="RefSeq" id="WP_087057282.1">
    <property type="nucleotide sequence ID" value="NZ_FUKW01000043.1"/>
</dbReference>
<organism evidence="8 9">
    <name type="scientific">Marinilactibacillus psychrotolerans 42ea</name>
    <dbReference type="NCBI Taxonomy" id="1255609"/>
    <lineage>
        <taxon>Bacteria</taxon>
        <taxon>Bacillati</taxon>
        <taxon>Bacillota</taxon>
        <taxon>Bacilli</taxon>
        <taxon>Lactobacillales</taxon>
        <taxon>Carnobacteriaceae</taxon>
        <taxon>Marinilactibacillus</taxon>
    </lineage>
</organism>
<evidence type="ECO:0000313" key="9">
    <source>
        <dbReference type="Proteomes" id="UP000195611"/>
    </source>
</evidence>
<keyword evidence="5 8" id="KW-0808">Transferase</keyword>
<dbReference type="GO" id="GO:0005737">
    <property type="term" value="C:cytoplasm"/>
    <property type="evidence" value="ECO:0007669"/>
    <property type="project" value="UniProtKB-SubCell"/>
</dbReference>
<dbReference type="Proteomes" id="UP000195611">
    <property type="component" value="Unassembled WGS sequence"/>
</dbReference>
<dbReference type="SUPFAM" id="SSF55804">
    <property type="entry name" value="Phoshotransferase/anion transport protein"/>
    <property type="match status" value="1"/>
</dbReference>
<evidence type="ECO:0000256" key="5">
    <source>
        <dbReference type="ARBA" id="ARBA00022679"/>
    </source>
</evidence>
<dbReference type="PANTHER" id="PTHR47738">
    <property type="entry name" value="PTS SYSTEM FRUCTOSE-LIKE EIIA COMPONENT-RELATED"/>
    <property type="match status" value="1"/>
</dbReference>
<evidence type="ECO:0000256" key="3">
    <source>
        <dbReference type="ARBA" id="ARBA00022553"/>
    </source>
</evidence>
<comment type="subcellular location">
    <subcellularLocation>
        <location evidence="1">Cytoplasm</location>
    </subcellularLocation>
</comment>
<evidence type="ECO:0000313" key="8">
    <source>
        <dbReference type="EMBL" id="SJN23184.1"/>
    </source>
</evidence>
<keyword evidence="3" id="KW-0597">Phosphoprotein</keyword>
<gene>
    <name evidence="8" type="ORF">FM115_02555</name>
</gene>
<dbReference type="GO" id="GO:0009401">
    <property type="term" value="P:phosphoenolpyruvate-dependent sugar phosphotransferase system"/>
    <property type="evidence" value="ECO:0007669"/>
    <property type="project" value="UniProtKB-KW"/>
</dbReference>
<dbReference type="InterPro" id="IPR004715">
    <property type="entry name" value="PTS_IIA_fruc"/>
</dbReference>
<sequence length="151" mass="17006">MEIISLIEKKNILFDTSIASKSELFQRLAELLNRNGYVSDQNLFIEALYARETESSTGIEKGFGIPHAKSQSVIEPTIAFAHVSELEDYIALDESKVECLFMIAVPEQANDKHLEILSFLARKLMDDEIKEKLKSATNEDEVMQILIEIGG</sequence>
<evidence type="ECO:0000256" key="4">
    <source>
        <dbReference type="ARBA" id="ARBA00022597"/>
    </source>
</evidence>
<dbReference type="GO" id="GO:0016020">
    <property type="term" value="C:membrane"/>
    <property type="evidence" value="ECO:0007669"/>
    <property type="project" value="InterPro"/>
</dbReference>
<dbReference type="CDD" id="cd00211">
    <property type="entry name" value="PTS_IIA_fru"/>
    <property type="match status" value="1"/>
</dbReference>
<evidence type="ECO:0000256" key="1">
    <source>
        <dbReference type="ARBA" id="ARBA00004496"/>
    </source>
</evidence>
<dbReference type="Pfam" id="PF00359">
    <property type="entry name" value="PTS_EIIA_2"/>
    <property type="match status" value="1"/>
</dbReference>
<dbReference type="AlphaFoldDB" id="A0A1R4ITY9"/>
<name>A0A1R4ITY9_9LACT</name>
<dbReference type="GO" id="GO:0008982">
    <property type="term" value="F:protein-N(PI)-phosphohistidine-sugar phosphotransferase activity"/>
    <property type="evidence" value="ECO:0007669"/>
    <property type="project" value="InterPro"/>
</dbReference>
<dbReference type="EC" id="2.7.1.191" evidence="8"/>
<dbReference type="Gene3D" id="3.40.930.10">
    <property type="entry name" value="Mannitol-specific EII, Chain A"/>
    <property type="match status" value="1"/>
</dbReference>
<dbReference type="FunFam" id="3.40.930.10:FF:000009">
    <property type="entry name" value="PTS system, fructose specific IIABC component"/>
    <property type="match status" value="1"/>
</dbReference>
<dbReference type="NCBIfam" id="TIGR00848">
    <property type="entry name" value="fruA"/>
    <property type="match status" value="1"/>
</dbReference>
<evidence type="ECO:0000259" key="7">
    <source>
        <dbReference type="PROSITE" id="PS51094"/>
    </source>
</evidence>
<keyword evidence="4" id="KW-0762">Sugar transport</keyword>
<accession>A0A1R4ITY9</accession>
<dbReference type="EMBL" id="FUKW01000043">
    <property type="protein sequence ID" value="SJN23184.1"/>
    <property type="molecule type" value="Genomic_DNA"/>
</dbReference>
<keyword evidence="6" id="KW-0598">Phosphotransferase system</keyword>
<evidence type="ECO:0000256" key="6">
    <source>
        <dbReference type="ARBA" id="ARBA00022683"/>
    </source>
</evidence>
<feature type="domain" description="PTS EIIA type-2" evidence="7">
    <location>
        <begin position="5"/>
        <end position="149"/>
    </location>
</feature>
<keyword evidence="2" id="KW-0813">Transport</keyword>
<protein>
    <submittedName>
        <fullName evidence="8">PTS system, fructose-specific IIA component / PTS system, fructose-specific IIB component / PTS system, fructose-specific IIC component</fullName>
        <ecNumber evidence="8">2.7.1.191</ecNumber>
    </submittedName>
</protein>
<dbReference type="PANTHER" id="PTHR47738:SF2">
    <property type="entry name" value="PTS SYSTEM FRUCTOSE-LIKE EIIA COMPONENT"/>
    <property type="match status" value="1"/>
</dbReference>
<dbReference type="PROSITE" id="PS51094">
    <property type="entry name" value="PTS_EIIA_TYPE_2"/>
    <property type="match status" value="1"/>
</dbReference>